<keyword evidence="1" id="KW-0812">Transmembrane</keyword>
<sequence>MTDGPPPPGLSRPPELSKLSALELHNIQYTAPVPDSASHWRSGPVNGCYWFGNGNHAGAISEDSVPENWRPHLPSRRPFITLLMGLFVGAMLGIFVVTWCKCWWNGECCWQLSREEEKERKRERKRKRRQTEYYEV</sequence>
<comment type="caution">
    <text evidence="2">The sequence shown here is derived from an EMBL/GenBank/DDBJ whole genome shotgun (WGS) entry which is preliminary data.</text>
</comment>
<proteinExistence type="predicted"/>
<feature type="transmembrane region" description="Helical" evidence="1">
    <location>
        <begin position="79"/>
        <end position="99"/>
    </location>
</feature>
<dbReference type="AlphaFoldDB" id="A0A1Y1YCP0"/>
<evidence type="ECO:0000313" key="3">
    <source>
        <dbReference type="Proteomes" id="UP000193144"/>
    </source>
</evidence>
<dbReference type="EMBL" id="MCFA01000270">
    <property type="protein sequence ID" value="ORX95801.1"/>
    <property type="molecule type" value="Genomic_DNA"/>
</dbReference>
<name>A0A1Y1YCP0_9PLEO</name>
<keyword evidence="1" id="KW-0472">Membrane</keyword>
<protein>
    <submittedName>
        <fullName evidence="2">Uncharacterized protein</fullName>
    </submittedName>
</protein>
<accession>A0A1Y1YCP0</accession>
<reference evidence="2 3" key="1">
    <citation type="submission" date="2016-07" db="EMBL/GenBank/DDBJ databases">
        <title>Pervasive Adenine N6-methylation of Active Genes in Fungi.</title>
        <authorList>
            <consortium name="DOE Joint Genome Institute"/>
            <person name="Mondo S.J."/>
            <person name="Dannebaum R.O."/>
            <person name="Kuo R.C."/>
            <person name="Labutti K."/>
            <person name="Haridas S."/>
            <person name="Kuo A."/>
            <person name="Salamov A."/>
            <person name="Ahrendt S.R."/>
            <person name="Lipzen A."/>
            <person name="Sullivan W."/>
            <person name="Andreopoulos W.B."/>
            <person name="Clum A."/>
            <person name="Lindquist E."/>
            <person name="Daum C."/>
            <person name="Ramamoorthy G.K."/>
            <person name="Gryganskyi A."/>
            <person name="Culley D."/>
            <person name="Magnuson J.K."/>
            <person name="James T.Y."/>
            <person name="O'Malley M.A."/>
            <person name="Stajich J.E."/>
            <person name="Spatafora J.W."/>
            <person name="Visel A."/>
            <person name="Grigoriev I.V."/>
        </authorList>
    </citation>
    <scope>NUCLEOTIDE SEQUENCE [LARGE SCALE GENOMIC DNA]</scope>
    <source>
        <strain evidence="2 3">CBS 115471</strain>
    </source>
</reference>
<keyword evidence="3" id="KW-1185">Reference proteome</keyword>
<organism evidence="2 3">
    <name type="scientific">Clohesyomyces aquaticus</name>
    <dbReference type="NCBI Taxonomy" id="1231657"/>
    <lineage>
        <taxon>Eukaryota</taxon>
        <taxon>Fungi</taxon>
        <taxon>Dikarya</taxon>
        <taxon>Ascomycota</taxon>
        <taxon>Pezizomycotina</taxon>
        <taxon>Dothideomycetes</taxon>
        <taxon>Pleosporomycetidae</taxon>
        <taxon>Pleosporales</taxon>
        <taxon>Lindgomycetaceae</taxon>
        <taxon>Clohesyomyces</taxon>
    </lineage>
</organism>
<keyword evidence="1" id="KW-1133">Transmembrane helix</keyword>
<dbReference type="Proteomes" id="UP000193144">
    <property type="component" value="Unassembled WGS sequence"/>
</dbReference>
<evidence type="ECO:0000256" key="1">
    <source>
        <dbReference type="SAM" id="Phobius"/>
    </source>
</evidence>
<gene>
    <name evidence="2" type="ORF">BCR34DRAFT_607854</name>
</gene>
<evidence type="ECO:0000313" key="2">
    <source>
        <dbReference type="EMBL" id="ORX95801.1"/>
    </source>
</evidence>
<dbReference type="OrthoDB" id="10630741at2759"/>